<dbReference type="InterPro" id="IPR000008">
    <property type="entry name" value="C2_dom"/>
</dbReference>
<dbReference type="SMART" id="SM01201">
    <property type="entry name" value="FerB"/>
    <property type="match status" value="1"/>
</dbReference>
<feature type="domain" description="C2" evidence="7">
    <location>
        <begin position="55"/>
        <end position="188"/>
    </location>
</feature>
<dbReference type="GeneID" id="111083947"/>
<dbReference type="SUPFAM" id="SSF49562">
    <property type="entry name" value="C2 domain (Calcium/lipid-binding domain, CaLB)"/>
    <property type="match status" value="1"/>
</dbReference>
<protein>
    <submittedName>
        <fullName evidence="9">Otoferlin-like</fullName>
    </submittedName>
</protein>
<comment type="subcellular location">
    <subcellularLocation>
        <location evidence="1">Membrane</location>
        <topology evidence="1">Single-pass membrane protein</topology>
    </subcellularLocation>
</comment>
<dbReference type="SMART" id="SM00239">
    <property type="entry name" value="C2"/>
    <property type="match status" value="1"/>
</dbReference>
<keyword evidence="2" id="KW-0812">Transmembrane</keyword>
<accession>A0ABM1RYE7</accession>
<proteinExistence type="predicted"/>
<dbReference type="Pfam" id="PF00168">
    <property type="entry name" value="C2"/>
    <property type="match status" value="1"/>
</dbReference>
<sequence>PQHALPDVFIWMISGGKRIAYSRLPAKDLLFSIVEEEAGKHCGKVQTIFLKDKVDTSHFTFILSYFEEKQSFELRAYMYQARSLIGSDTSGLSDPFARVIFGEQSQTTQVIDETLSPTWDEMLVFPEVVVYGSKEDIKEDPPVIIVEVFDQDKVGKSEFIGRTLTRPHVKFSDEPYVKPNFPPNLEWHDIYRGSEQAGELLATFELLQLSDTDEKGNVPELPQPKENLLRSDRGPILPVPREIRPTLSKYRIE</sequence>
<evidence type="ECO:0000313" key="9">
    <source>
        <dbReference type="RefSeq" id="XP_022236402.1"/>
    </source>
</evidence>
<dbReference type="InterPro" id="IPR012561">
    <property type="entry name" value="Ferlin_B-domain"/>
</dbReference>
<evidence type="ECO:0000256" key="4">
    <source>
        <dbReference type="ARBA" id="ARBA00022989"/>
    </source>
</evidence>
<evidence type="ECO:0000256" key="1">
    <source>
        <dbReference type="ARBA" id="ARBA00004167"/>
    </source>
</evidence>
<evidence type="ECO:0000256" key="3">
    <source>
        <dbReference type="ARBA" id="ARBA00022737"/>
    </source>
</evidence>
<dbReference type="PANTHER" id="PTHR12546">
    <property type="entry name" value="FER-1-LIKE"/>
    <property type="match status" value="1"/>
</dbReference>
<evidence type="ECO:0000256" key="6">
    <source>
        <dbReference type="SAM" id="MobiDB-lite"/>
    </source>
</evidence>
<gene>
    <name evidence="9" type="primary">LOC111083947</name>
</gene>
<keyword evidence="3" id="KW-0677">Repeat</keyword>
<feature type="non-terminal residue" evidence="9">
    <location>
        <position position="253"/>
    </location>
</feature>
<keyword evidence="4" id="KW-1133">Transmembrane helix</keyword>
<name>A0ABM1RYE7_LIMPO</name>
<dbReference type="InterPro" id="IPR037721">
    <property type="entry name" value="Ferlin"/>
</dbReference>
<dbReference type="InterPro" id="IPR037723">
    <property type="entry name" value="C2D_Ferlin"/>
</dbReference>
<dbReference type="PANTHER" id="PTHR12546:SF60">
    <property type="entry name" value="MISFIRE, ISOFORM F"/>
    <property type="match status" value="1"/>
</dbReference>
<reference evidence="9" key="1">
    <citation type="submission" date="2025-08" db="UniProtKB">
        <authorList>
            <consortium name="RefSeq"/>
        </authorList>
    </citation>
    <scope>IDENTIFICATION</scope>
    <source>
        <tissue evidence="9">Muscle</tissue>
    </source>
</reference>
<evidence type="ECO:0000313" key="8">
    <source>
        <dbReference type="Proteomes" id="UP000694941"/>
    </source>
</evidence>
<dbReference type="RefSeq" id="XP_022236402.1">
    <property type="nucleotide sequence ID" value="XM_022380694.1"/>
</dbReference>
<dbReference type="Proteomes" id="UP000694941">
    <property type="component" value="Unplaced"/>
</dbReference>
<feature type="non-terminal residue" evidence="9">
    <location>
        <position position="1"/>
    </location>
</feature>
<keyword evidence="8" id="KW-1185">Reference proteome</keyword>
<dbReference type="Gene3D" id="2.60.40.150">
    <property type="entry name" value="C2 domain"/>
    <property type="match status" value="1"/>
</dbReference>
<keyword evidence="5" id="KW-0472">Membrane</keyword>
<dbReference type="Pfam" id="PF08150">
    <property type="entry name" value="FerB"/>
    <property type="match status" value="1"/>
</dbReference>
<dbReference type="PROSITE" id="PS50004">
    <property type="entry name" value="C2"/>
    <property type="match status" value="1"/>
</dbReference>
<evidence type="ECO:0000256" key="2">
    <source>
        <dbReference type="ARBA" id="ARBA00022692"/>
    </source>
</evidence>
<feature type="region of interest" description="Disordered" evidence="6">
    <location>
        <begin position="213"/>
        <end position="234"/>
    </location>
</feature>
<evidence type="ECO:0000256" key="5">
    <source>
        <dbReference type="ARBA" id="ARBA00023136"/>
    </source>
</evidence>
<dbReference type="InterPro" id="IPR035892">
    <property type="entry name" value="C2_domain_sf"/>
</dbReference>
<organism evidence="8 9">
    <name type="scientific">Limulus polyphemus</name>
    <name type="common">Atlantic horseshoe crab</name>
    <dbReference type="NCBI Taxonomy" id="6850"/>
    <lineage>
        <taxon>Eukaryota</taxon>
        <taxon>Metazoa</taxon>
        <taxon>Ecdysozoa</taxon>
        <taxon>Arthropoda</taxon>
        <taxon>Chelicerata</taxon>
        <taxon>Merostomata</taxon>
        <taxon>Xiphosura</taxon>
        <taxon>Limulidae</taxon>
        <taxon>Limulus</taxon>
    </lineage>
</organism>
<evidence type="ECO:0000259" key="7">
    <source>
        <dbReference type="PROSITE" id="PS50004"/>
    </source>
</evidence>
<dbReference type="CDD" id="cd04017">
    <property type="entry name" value="C2D_Ferlin"/>
    <property type="match status" value="1"/>
</dbReference>